<proteinExistence type="inferred from homology"/>
<dbReference type="EMBL" id="CAAALY010281866">
    <property type="protein sequence ID" value="VEL43483.1"/>
    <property type="molecule type" value="Genomic_DNA"/>
</dbReference>
<keyword evidence="4" id="KW-0256">Endoplasmic reticulum</keyword>
<evidence type="ECO:0000313" key="6">
    <source>
        <dbReference type="EMBL" id="VEL43483.1"/>
    </source>
</evidence>
<evidence type="ECO:0000256" key="1">
    <source>
        <dbReference type="ARBA" id="ARBA00010361"/>
    </source>
</evidence>
<dbReference type="InterPro" id="IPR055217">
    <property type="entry name" value="TPR_EMC2"/>
</dbReference>
<comment type="caution">
    <text evidence="6">The sequence shown here is derived from an EMBL/GenBank/DDBJ whole genome shotgun (WGS) entry which is preliminary data.</text>
</comment>
<dbReference type="PANTHER" id="PTHR12760">
    <property type="entry name" value="TETRATRICOPEPTIDE REPEAT PROTEIN"/>
    <property type="match status" value="1"/>
</dbReference>
<comment type="subcellular location">
    <subcellularLocation>
        <location evidence="4">Endoplasmic reticulum membrane</location>
        <topology evidence="4">Peripheral membrane protein</topology>
        <orientation evidence="4">Cytoplasmic side</orientation>
    </subcellularLocation>
</comment>
<comment type="subunit">
    <text evidence="4">Component of the ER membrane protein complex (EMC).</text>
</comment>
<accession>A0A3S5FHB7</accession>
<protein>
    <recommendedName>
        <fullName evidence="4">ER membrane protein complex subunit 2</fullName>
    </recommendedName>
</protein>
<dbReference type="Pfam" id="PF22890">
    <property type="entry name" value="TPR_EMC2"/>
    <property type="match status" value="1"/>
</dbReference>
<keyword evidence="2" id="KW-0677">Repeat</keyword>
<evidence type="ECO:0000256" key="2">
    <source>
        <dbReference type="ARBA" id="ARBA00022737"/>
    </source>
</evidence>
<keyword evidence="7" id="KW-1185">Reference proteome</keyword>
<dbReference type="AlphaFoldDB" id="A0A3S5FHB7"/>
<comment type="function">
    <text evidence="4">Part of the endoplasmic reticulum membrane protein complex (EMC) that enables the energy-independent insertion into endoplasmic reticulum membranes of newly synthesized membrane proteins.</text>
</comment>
<keyword evidence="4" id="KW-0472">Membrane</keyword>
<organism evidence="6 7">
    <name type="scientific">Protopolystoma xenopodis</name>
    <dbReference type="NCBI Taxonomy" id="117903"/>
    <lineage>
        <taxon>Eukaryota</taxon>
        <taxon>Metazoa</taxon>
        <taxon>Spiralia</taxon>
        <taxon>Lophotrochozoa</taxon>
        <taxon>Platyhelminthes</taxon>
        <taxon>Monogenea</taxon>
        <taxon>Polyopisthocotylea</taxon>
        <taxon>Polystomatidea</taxon>
        <taxon>Polystomatidae</taxon>
        <taxon>Protopolystoma</taxon>
    </lineage>
</organism>
<feature type="domain" description="EMC2 TPR-like" evidence="5">
    <location>
        <begin position="93"/>
        <end position="152"/>
    </location>
</feature>
<dbReference type="Proteomes" id="UP000784294">
    <property type="component" value="Unassembled WGS sequence"/>
</dbReference>
<dbReference type="SUPFAM" id="SSF48452">
    <property type="entry name" value="TPR-like"/>
    <property type="match status" value="1"/>
</dbReference>
<evidence type="ECO:0000259" key="5">
    <source>
        <dbReference type="Pfam" id="PF22890"/>
    </source>
</evidence>
<comment type="similarity">
    <text evidence="1 4">Belongs to the EMC2 family.</text>
</comment>
<dbReference type="InterPro" id="IPR039856">
    <property type="entry name" value="EMC2-like"/>
</dbReference>
<keyword evidence="3" id="KW-0802">TPR repeat</keyword>
<dbReference type="GO" id="GO:0072546">
    <property type="term" value="C:EMC complex"/>
    <property type="evidence" value="ECO:0007669"/>
    <property type="project" value="UniProtKB-UniRule"/>
</dbReference>
<dbReference type="OrthoDB" id="77368at2759"/>
<reference evidence="6" key="1">
    <citation type="submission" date="2018-11" db="EMBL/GenBank/DDBJ databases">
        <authorList>
            <consortium name="Pathogen Informatics"/>
        </authorList>
    </citation>
    <scope>NUCLEOTIDE SEQUENCE</scope>
</reference>
<dbReference type="Gene3D" id="1.25.40.10">
    <property type="entry name" value="Tetratricopeptide repeat domain"/>
    <property type="match status" value="1"/>
</dbReference>
<evidence type="ECO:0000313" key="7">
    <source>
        <dbReference type="Proteomes" id="UP000784294"/>
    </source>
</evidence>
<dbReference type="InterPro" id="IPR011990">
    <property type="entry name" value="TPR-like_helical_dom_sf"/>
</dbReference>
<name>A0A3S5FHB7_9PLAT</name>
<evidence type="ECO:0000256" key="3">
    <source>
        <dbReference type="ARBA" id="ARBA00022803"/>
    </source>
</evidence>
<gene>
    <name evidence="6" type="ORF">PXEA_LOCUS36923</name>
</gene>
<evidence type="ECO:0000256" key="4">
    <source>
        <dbReference type="RuleBase" id="RU367091"/>
    </source>
</evidence>
<sequence>MYLFGFCSELALMNFDRAIQELRDIRGLGARSSERVVELWVKYISAKRRSLDYEEWAVLEQVLIAALDSGEDEVAYNCLECLKAQFPESARVNRLCGMYLEYKGLFDDARSIYAKLLEDDITNTLARKRLISIFKAQSRIPDAIEELRKYLKM</sequence>